<proteinExistence type="predicted"/>
<organism evidence="1 2">
    <name type="scientific">Dendrothele bispora (strain CBS 962.96)</name>
    <dbReference type="NCBI Taxonomy" id="1314807"/>
    <lineage>
        <taxon>Eukaryota</taxon>
        <taxon>Fungi</taxon>
        <taxon>Dikarya</taxon>
        <taxon>Basidiomycota</taxon>
        <taxon>Agaricomycotina</taxon>
        <taxon>Agaricomycetes</taxon>
        <taxon>Agaricomycetidae</taxon>
        <taxon>Agaricales</taxon>
        <taxon>Agaricales incertae sedis</taxon>
        <taxon>Dendrothele</taxon>
    </lineage>
</organism>
<keyword evidence="2" id="KW-1185">Reference proteome</keyword>
<dbReference type="OrthoDB" id="3269515at2759"/>
<dbReference type="AlphaFoldDB" id="A0A4S8KS32"/>
<accession>A0A4S8KS32</accession>
<gene>
    <name evidence="1" type="ORF">K435DRAFT_811500</name>
</gene>
<reference evidence="1 2" key="1">
    <citation type="journal article" date="2019" name="Nat. Ecol. Evol.">
        <title>Megaphylogeny resolves global patterns of mushroom evolution.</title>
        <authorList>
            <person name="Varga T."/>
            <person name="Krizsan K."/>
            <person name="Foldi C."/>
            <person name="Dima B."/>
            <person name="Sanchez-Garcia M."/>
            <person name="Sanchez-Ramirez S."/>
            <person name="Szollosi G.J."/>
            <person name="Szarkandi J.G."/>
            <person name="Papp V."/>
            <person name="Albert L."/>
            <person name="Andreopoulos W."/>
            <person name="Angelini C."/>
            <person name="Antonin V."/>
            <person name="Barry K.W."/>
            <person name="Bougher N.L."/>
            <person name="Buchanan P."/>
            <person name="Buyck B."/>
            <person name="Bense V."/>
            <person name="Catcheside P."/>
            <person name="Chovatia M."/>
            <person name="Cooper J."/>
            <person name="Damon W."/>
            <person name="Desjardin D."/>
            <person name="Finy P."/>
            <person name="Geml J."/>
            <person name="Haridas S."/>
            <person name="Hughes K."/>
            <person name="Justo A."/>
            <person name="Karasinski D."/>
            <person name="Kautmanova I."/>
            <person name="Kiss B."/>
            <person name="Kocsube S."/>
            <person name="Kotiranta H."/>
            <person name="LaButti K.M."/>
            <person name="Lechner B.E."/>
            <person name="Liimatainen K."/>
            <person name="Lipzen A."/>
            <person name="Lukacs Z."/>
            <person name="Mihaltcheva S."/>
            <person name="Morgado L.N."/>
            <person name="Niskanen T."/>
            <person name="Noordeloos M.E."/>
            <person name="Ohm R.A."/>
            <person name="Ortiz-Santana B."/>
            <person name="Ovrebo C."/>
            <person name="Racz N."/>
            <person name="Riley R."/>
            <person name="Savchenko A."/>
            <person name="Shiryaev A."/>
            <person name="Soop K."/>
            <person name="Spirin V."/>
            <person name="Szebenyi C."/>
            <person name="Tomsovsky M."/>
            <person name="Tulloss R.E."/>
            <person name="Uehling J."/>
            <person name="Grigoriev I.V."/>
            <person name="Vagvolgyi C."/>
            <person name="Papp T."/>
            <person name="Martin F.M."/>
            <person name="Miettinen O."/>
            <person name="Hibbett D.S."/>
            <person name="Nagy L.G."/>
        </authorList>
    </citation>
    <scope>NUCLEOTIDE SEQUENCE [LARGE SCALE GENOMIC DNA]</scope>
    <source>
        <strain evidence="1 2">CBS 962.96</strain>
    </source>
</reference>
<protein>
    <submittedName>
        <fullName evidence="1">Uncharacterized protein</fullName>
    </submittedName>
</protein>
<dbReference type="EMBL" id="ML180180">
    <property type="protein sequence ID" value="THU78500.1"/>
    <property type="molecule type" value="Genomic_DNA"/>
</dbReference>
<evidence type="ECO:0000313" key="1">
    <source>
        <dbReference type="EMBL" id="THU78500.1"/>
    </source>
</evidence>
<evidence type="ECO:0000313" key="2">
    <source>
        <dbReference type="Proteomes" id="UP000297245"/>
    </source>
</evidence>
<name>A0A4S8KS32_DENBC</name>
<dbReference type="Proteomes" id="UP000297245">
    <property type="component" value="Unassembled WGS sequence"/>
</dbReference>
<sequence>MKKEDSGKCCRGRLACSHAWSHLTLQNSDNVNFVLVLDIDGSQRSGYPWSSCLPGENSTEVANAVNSLLNCARPLYTPKIFRNVYPNQMPVHISQLRRQVFPYNPFREVVSPIRDIDRPDLVALLLSRPLSKRTRVWMDLSMLVGVTPPLSSPSSSLSNTWTLGLGKGNKPKVGELLRPPPPLHRPTTFWRHTPRSGVTSSSFSPSTHVVRRSTFVAAGIPFERPMYDMGALGVESRVRTAIREEGGSKEVSTVFWEVVVQRRGGGFKAEEYKWNRKNHSVFDHSGWYMLLTSSPVFIPRFLHTRTHARGSQKVVDYDGLSSLVQGVEHVDTT</sequence>